<comment type="caution">
    <text evidence="1">The sequence shown here is derived from an EMBL/GenBank/DDBJ whole genome shotgun (WGS) entry which is preliminary data.</text>
</comment>
<dbReference type="Proteomes" id="UP001231915">
    <property type="component" value="Unassembled WGS sequence"/>
</dbReference>
<dbReference type="RefSeq" id="WP_284136523.1">
    <property type="nucleotide sequence ID" value="NZ_JASJUT010000002.1"/>
</dbReference>
<gene>
    <name evidence="1" type="ORF">QNM18_04735</name>
</gene>
<organism evidence="1 2">
    <name type="scientific">Pseudoalteromonas obscura</name>
    <dbReference type="NCBI Taxonomy" id="3048491"/>
    <lineage>
        <taxon>Bacteria</taxon>
        <taxon>Pseudomonadati</taxon>
        <taxon>Pseudomonadota</taxon>
        <taxon>Gammaproteobacteria</taxon>
        <taxon>Alteromonadales</taxon>
        <taxon>Pseudoalteromonadaceae</taxon>
        <taxon>Pseudoalteromonas</taxon>
    </lineage>
</organism>
<evidence type="ECO:0000313" key="1">
    <source>
        <dbReference type="EMBL" id="MDK2594371.1"/>
    </source>
</evidence>
<protein>
    <submittedName>
        <fullName evidence="1">Uncharacterized protein</fullName>
    </submittedName>
</protein>
<dbReference type="EMBL" id="JASJUT010000002">
    <property type="protein sequence ID" value="MDK2594371.1"/>
    <property type="molecule type" value="Genomic_DNA"/>
</dbReference>
<reference evidence="1 2" key="1">
    <citation type="submission" date="2023-05" db="EMBL/GenBank/DDBJ databases">
        <title>Pseudoalteromonas ardens sp. nov., Pseudoalteromonas obscura sp. nov., and Pseudoalteromonas umbrosa sp. nov., isolated from the coral Montipora capitata.</title>
        <authorList>
            <person name="Thomas E.M."/>
            <person name="Smith E.M."/>
            <person name="Papke E."/>
            <person name="Shlafstein M.D."/>
            <person name="Oline D.K."/>
            <person name="Videau P."/>
            <person name="Saw J.H."/>
            <person name="Strangman W.K."/>
            <person name="Ushijima B."/>
        </authorList>
    </citation>
    <scope>NUCLEOTIDE SEQUENCE [LARGE SCALE GENOMIC DNA]</scope>
    <source>
        <strain evidence="1 2">P94</strain>
    </source>
</reference>
<evidence type="ECO:0000313" key="2">
    <source>
        <dbReference type="Proteomes" id="UP001231915"/>
    </source>
</evidence>
<keyword evidence="2" id="KW-1185">Reference proteome</keyword>
<accession>A0ABT7EH49</accession>
<sequence>MLKIETKLIEGAISNPDTEAELRKTMGIDIDVAINPMVFEVNYNNKKYYCCWSGGSIVNNEPAFTLLGQAALEGLINLPLGNNDSIKLQELKIGQTPLRSKIKKVLKKNRANTKICFFGDMSGELDGHMTSAFNLVEGKISL</sequence>
<name>A0ABT7EH49_9GAMM</name>
<proteinExistence type="predicted"/>